<evidence type="ECO:0000256" key="13">
    <source>
        <dbReference type="ARBA" id="ARBA00023136"/>
    </source>
</evidence>
<dbReference type="GO" id="GO:0020037">
    <property type="term" value="F:heme binding"/>
    <property type="evidence" value="ECO:0007669"/>
    <property type="project" value="InterPro"/>
</dbReference>
<evidence type="ECO:0000256" key="9">
    <source>
        <dbReference type="ARBA" id="ARBA00022848"/>
    </source>
</evidence>
<dbReference type="GO" id="GO:0006082">
    <property type="term" value="P:organic acid metabolic process"/>
    <property type="evidence" value="ECO:0007669"/>
    <property type="project" value="TreeGrafter"/>
</dbReference>
<dbReference type="PROSITE" id="PS00086">
    <property type="entry name" value="CYTOCHROME_P450"/>
    <property type="match status" value="1"/>
</dbReference>
<keyword evidence="6 14" id="KW-0349">Heme</keyword>
<evidence type="ECO:0000256" key="7">
    <source>
        <dbReference type="ARBA" id="ARBA00022723"/>
    </source>
</evidence>
<evidence type="ECO:0000256" key="6">
    <source>
        <dbReference type="ARBA" id="ARBA00022617"/>
    </source>
</evidence>
<feature type="transmembrane region" description="Helical" evidence="16">
    <location>
        <begin position="304"/>
        <end position="323"/>
    </location>
</feature>
<keyword evidence="16" id="KW-0812">Transmembrane</keyword>
<sequence length="506" mass="58289">MTPILLSLVIVVLLLIYLNTFRLPKNFPPGPKNFPIWGGYYQVLWENLNLPYRTFHAMAKRYKTNVVGLFLGNFKVVVACDLDTCREVLLKPEFQGRVDAFVPRLRGDGDLLGIIFSEGPLWQEQRRFMLRNMRDFGFGKRSDSLEHDLQEEVQDLIDLIRKGNTEVCKDRIAQIPELLYAINANMAIQIYSGDRKPLAEAHEFGFVMAEQAKVIDATTGALNITPWMRHFFPKQVGYTVTKHATKYAKRFVDSLISNHKEKLSDETSNDFIDRYIHEMNNRIYRGDEYNSFSERQLQVIGLDMLFAASTTIPFMTAFILLLLTKYKEVQRKCQEEIDQVVGQGRLPTLQDRQFLPYCEATIREAMRYQTLAPLGVPHKALEDTTLGGYFIPKGTMVLTSLYSAHRDEKVWDEPDKFMPERFIDSDGKIIRKDMTVPFGLGKRVCAGETFARQNIFVQMTGLLQNFDLDVPAQCRLPDLSENVSGISESPKPFQLKFTDRLYKKKI</sequence>
<evidence type="ECO:0000313" key="17">
    <source>
        <dbReference type="EMBL" id="AIW79972.1"/>
    </source>
</evidence>
<accession>A0A0K0LB89</accession>
<keyword evidence="13 16" id="KW-0472">Membrane</keyword>
<feature type="binding site" description="axial binding residue" evidence="14">
    <location>
        <position position="445"/>
    </location>
    <ligand>
        <name>heme</name>
        <dbReference type="ChEBI" id="CHEBI:30413"/>
    </ligand>
    <ligandPart>
        <name>Fe</name>
        <dbReference type="ChEBI" id="CHEBI:18248"/>
    </ligandPart>
</feature>
<dbReference type="Gene3D" id="1.10.630.10">
    <property type="entry name" value="Cytochrome P450"/>
    <property type="match status" value="1"/>
</dbReference>
<name>A0A0K0LB89_NILLU</name>
<evidence type="ECO:0000256" key="8">
    <source>
        <dbReference type="ARBA" id="ARBA00022824"/>
    </source>
</evidence>
<comment type="similarity">
    <text evidence="5 15">Belongs to the cytochrome P450 family.</text>
</comment>
<keyword evidence="11 14" id="KW-0408">Iron</keyword>
<dbReference type="EMBL" id="KM217009">
    <property type="protein sequence ID" value="AIW79972.1"/>
    <property type="molecule type" value="mRNA"/>
</dbReference>
<dbReference type="InterPro" id="IPR017972">
    <property type="entry name" value="Cyt_P450_CS"/>
</dbReference>
<keyword evidence="8" id="KW-0256">Endoplasmic reticulum</keyword>
<dbReference type="GO" id="GO:0006805">
    <property type="term" value="P:xenobiotic metabolic process"/>
    <property type="evidence" value="ECO:0007669"/>
    <property type="project" value="TreeGrafter"/>
</dbReference>
<dbReference type="GO" id="GO:0008395">
    <property type="term" value="F:steroid hydroxylase activity"/>
    <property type="evidence" value="ECO:0007669"/>
    <property type="project" value="TreeGrafter"/>
</dbReference>
<keyword evidence="7 14" id="KW-0479">Metal-binding</keyword>
<dbReference type="Pfam" id="PF00067">
    <property type="entry name" value="p450"/>
    <property type="match status" value="1"/>
</dbReference>
<evidence type="ECO:0000256" key="14">
    <source>
        <dbReference type="PIRSR" id="PIRSR602401-1"/>
    </source>
</evidence>
<dbReference type="GO" id="GO:0016712">
    <property type="term" value="F:oxidoreductase activity, acting on paired donors, with incorporation or reduction of molecular oxygen, reduced flavin or flavoprotein as one donor, and incorporation of one atom of oxygen"/>
    <property type="evidence" value="ECO:0007669"/>
    <property type="project" value="TreeGrafter"/>
</dbReference>
<evidence type="ECO:0000256" key="15">
    <source>
        <dbReference type="RuleBase" id="RU000461"/>
    </source>
</evidence>
<evidence type="ECO:0000256" key="5">
    <source>
        <dbReference type="ARBA" id="ARBA00010617"/>
    </source>
</evidence>
<keyword evidence="9" id="KW-0492">Microsome</keyword>
<dbReference type="PRINTS" id="PR00463">
    <property type="entry name" value="EP450I"/>
</dbReference>
<dbReference type="PANTHER" id="PTHR24300">
    <property type="entry name" value="CYTOCHROME P450 508A4-RELATED"/>
    <property type="match status" value="1"/>
</dbReference>
<evidence type="ECO:0000256" key="11">
    <source>
        <dbReference type="ARBA" id="ARBA00023004"/>
    </source>
</evidence>
<dbReference type="AlphaFoldDB" id="A0A0K0LB89"/>
<comment type="subcellular location">
    <subcellularLocation>
        <location evidence="4">Endoplasmic reticulum membrane</location>
        <topology evidence="4">Peripheral membrane protein</topology>
    </subcellularLocation>
    <subcellularLocation>
        <location evidence="3">Microsome membrane</location>
        <topology evidence="3">Peripheral membrane protein</topology>
    </subcellularLocation>
</comment>
<evidence type="ECO:0000256" key="3">
    <source>
        <dbReference type="ARBA" id="ARBA00004174"/>
    </source>
</evidence>
<evidence type="ECO:0000256" key="1">
    <source>
        <dbReference type="ARBA" id="ARBA00001971"/>
    </source>
</evidence>
<dbReference type="GO" id="GO:0005789">
    <property type="term" value="C:endoplasmic reticulum membrane"/>
    <property type="evidence" value="ECO:0007669"/>
    <property type="project" value="UniProtKB-SubCell"/>
</dbReference>
<keyword evidence="16" id="KW-1133">Transmembrane helix</keyword>
<comment type="cofactor">
    <cofactor evidence="1 14">
        <name>heme</name>
        <dbReference type="ChEBI" id="CHEBI:30413"/>
    </cofactor>
</comment>
<dbReference type="InterPro" id="IPR050182">
    <property type="entry name" value="Cytochrome_P450_fam2"/>
</dbReference>
<reference evidence="17" key="1">
    <citation type="submission" date="2014-07" db="EMBL/GenBank/DDBJ databases">
        <title>A systematic study of Ichneumonosoma Meijere, Pelmatops Enderlein, Pseudopelmatops Shiraki and Soita Walker (Diptera: Tephritidae).</title>
        <authorList>
            <person name="Chen X.-L."/>
            <person name="Norrbom A."/>
            <person name="Zhu C.-D."/>
        </authorList>
    </citation>
    <scope>NUCLEOTIDE SEQUENCE</scope>
</reference>
<proteinExistence type="evidence at transcript level"/>
<evidence type="ECO:0000256" key="4">
    <source>
        <dbReference type="ARBA" id="ARBA00004406"/>
    </source>
</evidence>
<dbReference type="InterPro" id="IPR001128">
    <property type="entry name" value="Cyt_P450"/>
</dbReference>
<keyword evidence="12 15" id="KW-0503">Monooxygenase</keyword>
<evidence type="ECO:0000256" key="10">
    <source>
        <dbReference type="ARBA" id="ARBA00023002"/>
    </source>
</evidence>
<dbReference type="FunFam" id="1.10.630.10:FF:000238">
    <property type="entry name" value="Cytochrome P450 2A6"/>
    <property type="match status" value="1"/>
</dbReference>
<evidence type="ECO:0000256" key="12">
    <source>
        <dbReference type="ARBA" id="ARBA00023033"/>
    </source>
</evidence>
<evidence type="ECO:0000256" key="16">
    <source>
        <dbReference type="SAM" id="Phobius"/>
    </source>
</evidence>
<dbReference type="GO" id="GO:0005506">
    <property type="term" value="F:iron ion binding"/>
    <property type="evidence" value="ECO:0007669"/>
    <property type="project" value="InterPro"/>
</dbReference>
<dbReference type="SUPFAM" id="SSF48264">
    <property type="entry name" value="Cytochrome P450"/>
    <property type="match status" value="1"/>
</dbReference>
<comment type="function">
    <text evidence="2">May be involved in the metabolism of insect hormones and in the breakdown of synthetic insecticides.</text>
</comment>
<keyword evidence="10 15" id="KW-0560">Oxidoreductase</keyword>
<dbReference type="PRINTS" id="PR00385">
    <property type="entry name" value="P450"/>
</dbReference>
<dbReference type="PANTHER" id="PTHR24300:SF376">
    <property type="entry name" value="CYTOCHROME P450 15A1"/>
    <property type="match status" value="1"/>
</dbReference>
<dbReference type="InterPro" id="IPR002401">
    <property type="entry name" value="Cyt_P450_E_grp-I"/>
</dbReference>
<dbReference type="OrthoDB" id="3934656at2759"/>
<evidence type="ECO:0000256" key="2">
    <source>
        <dbReference type="ARBA" id="ARBA00003690"/>
    </source>
</evidence>
<protein>
    <submittedName>
        <fullName evidence="17">Cytochrome P450 CYP304H1v4</fullName>
    </submittedName>
</protein>
<dbReference type="InterPro" id="IPR036396">
    <property type="entry name" value="Cyt_P450_sf"/>
</dbReference>
<organism evidence="17">
    <name type="scientific">Nilaparvata lugens</name>
    <name type="common">Brown planthopper</name>
    <dbReference type="NCBI Taxonomy" id="108931"/>
    <lineage>
        <taxon>Eukaryota</taxon>
        <taxon>Metazoa</taxon>
        <taxon>Ecdysozoa</taxon>
        <taxon>Arthropoda</taxon>
        <taxon>Hexapoda</taxon>
        <taxon>Insecta</taxon>
        <taxon>Pterygota</taxon>
        <taxon>Neoptera</taxon>
        <taxon>Paraneoptera</taxon>
        <taxon>Hemiptera</taxon>
        <taxon>Auchenorrhyncha</taxon>
        <taxon>Fulgoroidea</taxon>
        <taxon>Delphacidae</taxon>
        <taxon>Delphacinae</taxon>
        <taxon>Nilaparvata</taxon>
    </lineage>
</organism>